<comment type="function">
    <text evidence="2">Hydrolyzes RNA 2',3'-cyclic phosphodiester to an RNA 2'-phosphomonoester.</text>
</comment>
<dbReference type="STRING" id="426701.SAMN04488098_101816"/>
<organism evidence="4 5">
    <name type="scientific">Alkalibacterium thalassium</name>
    <dbReference type="NCBI Taxonomy" id="426701"/>
    <lineage>
        <taxon>Bacteria</taxon>
        <taxon>Bacillati</taxon>
        <taxon>Bacillota</taxon>
        <taxon>Bacilli</taxon>
        <taxon>Lactobacillales</taxon>
        <taxon>Carnobacteriaceae</taxon>
        <taxon>Alkalibacterium</taxon>
    </lineage>
</organism>
<feature type="short sequence motif" description="HXTX 1" evidence="2">
    <location>
        <begin position="40"/>
        <end position="43"/>
    </location>
</feature>
<feature type="active site" description="Proton donor" evidence="2">
    <location>
        <position position="40"/>
    </location>
</feature>
<reference evidence="5" key="1">
    <citation type="submission" date="2016-10" db="EMBL/GenBank/DDBJ databases">
        <authorList>
            <person name="Varghese N."/>
            <person name="Submissions S."/>
        </authorList>
    </citation>
    <scope>NUCLEOTIDE SEQUENCE [LARGE SCALE GENOMIC DNA]</scope>
    <source>
        <strain evidence="5">DSM 19181</strain>
    </source>
</reference>
<dbReference type="PANTHER" id="PTHR35561">
    <property type="entry name" value="RNA 2',3'-CYCLIC PHOSPHODIESTERASE"/>
    <property type="match status" value="1"/>
</dbReference>
<sequence>MRVFIAIELEEEVKEKLTGIQSKVKATAEKGRFTSASNFHLTLYFIGEADSERIVEIKKAIDKCAEHSMPFKLRLSKLGSFNKRNKLIIWAGVDGDINELKEVNRQISAELNEEEHSAENGKYTSHITLGRQIVFSQDFEEWSRSQSVSPVEIKVEKISLMESIRLNGELIYRPVYVKPVRTNITD</sequence>
<dbReference type="HAMAP" id="MF_01940">
    <property type="entry name" value="RNA_CPDase"/>
    <property type="match status" value="1"/>
</dbReference>
<dbReference type="SUPFAM" id="SSF55144">
    <property type="entry name" value="LigT-like"/>
    <property type="match status" value="1"/>
</dbReference>
<feature type="active site" description="Proton acceptor" evidence="2">
    <location>
        <position position="126"/>
    </location>
</feature>
<evidence type="ECO:0000256" key="2">
    <source>
        <dbReference type="HAMAP-Rule" id="MF_01940"/>
    </source>
</evidence>
<dbReference type="GO" id="GO:0004113">
    <property type="term" value="F:2',3'-cyclic-nucleotide 3'-phosphodiesterase activity"/>
    <property type="evidence" value="ECO:0007669"/>
    <property type="project" value="InterPro"/>
</dbReference>
<evidence type="ECO:0000259" key="3">
    <source>
        <dbReference type="Pfam" id="PF02834"/>
    </source>
</evidence>
<dbReference type="Pfam" id="PF02834">
    <property type="entry name" value="LigT_PEase"/>
    <property type="match status" value="1"/>
</dbReference>
<dbReference type="GO" id="GO:0008664">
    <property type="term" value="F:RNA 2',3'-cyclic 3'-phosphodiesterase activity"/>
    <property type="evidence" value="ECO:0007669"/>
    <property type="project" value="UniProtKB-EC"/>
</dbReference>
<comment type="similarity">
    <text evidence="2">Belongs to the 2H phosphoesterase superfamily. ThpR family.</text>
</comment>
<dbReference type="InterPro" id="IPR009097">
    <property type="entry name" value="Cyclic_Pdiesterase"/>
</dbReference>
<feature type="domain" description="Phosphoesterase HXTX" evidence="3">
    <location>
        <begin position="7"/>
        <end position="90"/>
    </location>
</feature>
<name>A0A1G9A5T3_9LACT</name>
<keyword evidence="5" id="KW-1185">Reference proteome</keyword>
<dbReference type="OrthoDB" id="9789350at2"/>
<dbReference type="Proteomes" id="UP000199433">
    <property type="component" value="Unassembled WGS sequence"/>
</dbReference>
<dbReference type="InterPro" id="IPR004175">
    <property type="entry name" value="RNA_CPDase"/>
</dbReference>
<dbReference type="Gene3D" id="3.90.1140.10">
    <property type="entry name" value="Cyclic phosphodiesterase"/>
    <property type="match status" value="1"/>
</dbReference>
<proteinExistence type="inferred from homology"/>
<keyword evidence="4" id="KW-0436">Ligase</keyword>
<feature type="short sequence motif" description="HXTX 2" evidence="2">
    <location>
        <begin position="126"/>
        <end position="129"/>
    </location>
</feature>
<dbReference type="EMBL" id="FNFK01000018">
    <property type="protein sequence ID" value="SDK22647.1"/>
    <property type="molecule type" value="Genomic_DNA"/>
</dbReference>
<gene>
    <name evidence="4" type="ORF">SAMN04488098_101816</name>
</gene>
<accession>A0A1G9A5T3</accession>
<evidence type="ECO:0000313" key="5">
    <source>
        <dbReference type="Proteomes" id="UP000199433"/>
    </source>
</evidence>
<keyword evidence="1 2" id="KW-0378">Hydrolase</keyword>
<dbReference type="GO" id="GO:0016874">
    <property type="term" value="F:ligase activity"/>
    <property type="evidence" value="ECO:0007669"/>
    <property type="project" value="UniProtKB-KW"/>
</dbReference>
<comment type="catalytic activity">
    <reaction evidence="2">
        <text>a 3'-end 2',3'-cyclophospho-ribonucleotide-RNA + H2O = a 3'-end 2'-phospho-ribonucleotide-RNA + H(+)</text>
        <dbReference type="Rhea" id="RHEA:11828"/>
        <dbReference type="Rhea" id="RHEA-COMP:10464"/>
        <dbReference type="Rhea" id="RHEA-COMP:17353"/>
        <dbReference type="ChEBI" id="CHEBI:15377"/>
        <dbReference type="ChEBI" id="CHEBI:15378"/>
        <dbReference type="ChEBI" id="CHEBI:83064"/>
        <dbReference type="ChEBI" id="CHEBI:173113"/>
        <dbReference type="EC" id="3.1.4.58"/>
    </reaction>
</comment>
<dbReference type="AlphaFoldDB" id="A0A1G9A5T3"/>
<evidence type="ECO:0000256" key="1">
    <source>
        <dbReference type="ARBA" id="ARBA00022801"/>
    </source>
</evidence>
<dbReference type="EC" id="3.1.4.58" evidence="2"/>
<dbReference type="RefSeq" id="WP_091266541.1">
    <property type="nucleotide sequence ID" value="NZ_FNFK01000018.1"/>
</dbReference>
<dbReference type="NCBIfam" id="TIGR02258">
    <property type="entry name" value="2_5_ligase"/>
    <property type="match status" value="1"/>
</dbReference>
<dbReference type="InterPro" id="IPR014051">
    <property type="entry name" value="Phosphoesterase_HXTX"/>
</dbReference>
<protein>
    <recommendedName>
        <fullName evidence="2">RNA 2',3'-cyclic phosphodiesterase</fullName>
        <shortName evidence="2">RNA 2',3'-CPDase</shortName>
        <ecNumber evidence="2">3.1.4.58</ecNumber>
    </recommendedName>
</protein>
<evidence type="ECO:0000313" key="4">
    <source>
        <dbReference type="EMBL" id="SDK22647.1"/>
    </source>
</evidence>
<dbReference type="PANTHER" id="PTHR35561:SF1">
    <property type="entry name" value="RNA 2',3'-CYCLIC PHOSPHODIESTERASE"/>
    <property type="match status" value="1"/>
</dbReference>